<evidence type="ECO:0000313" key="1">
    <source>
        <dbReference type="EMBL" id="MBB4247278.1"/>
    </source>
</evidence>
<dbReference type="Proteomes" id="UP000587070">
    <property type="component" value="Unassembled WGS sequence"/>
</dbReference>
<comment type="caution">
    <text evidence="1">The sequence shown here is derived from an EMBL/GenBank/DDBJ whole genome shotgun (WGS) entry which is preliminary data.</text>
</comment>
<evidence type="ECO:0000313" key="2">
    <source>
        <dbReference type="Proteomes" id="UP000587070"/>
    </source>
</evidence>
<reference evidence="1 2" key="1">
    <citation type="submission" date="2020-08" db="EMBL/GenBank/DDBJ databases">
        <title>Genome sequencing of Purple Non-Sulfur Bacteria from various extreme environments.</title>
        <authorList>
            <person name="Mayer M."/>
        </authorList>
    </citation>
    <scope>NUCLEOTIDE SEQUENCE [LARGE SCALE GENOMIC DNA]</scope>
    <source>
        <strain evidence="1 2">2761</strain>
    </source>
</reference>
<accession>A0A840G9B6</accession>
<name>A0A840G9B6_RHOTE</name>
<proteinExistence type="predicted"/>
<keyword evidence="2" id="KW-1185">Reference proteome</keyword>
<sequence length="197" mass="21046">MSGLPLVSCPSCGARASLDVLIGHAGARDALLALARLHPAMSSFALVALRYIGLFAPGKREMGLDRVATILAELADLIGSGRVERHGRQWPAPLDAWQTGMESMLANRERLTLPLRSHGYLMQIVVSAAERAEGAAEAKTEQTRAYAYTQDRTSAPAPVQVAVAFEQREKTPIPSAVAEQLAALGIARKPRSDHAAD</sequence>
<evidence type="ECO:0008006" key="3">
    <source>
        <dbReference type="Google" id="ProtNLM"/>
    </source>
</evidence>
<dbReference type="AlphaFoldDB" id="A0A840G9B6"/>
<dbReference type="OrthoDB" id="6872885at2"/>
<dbReference type="EMBL" id="JACIGE010000005">
    <property type="protein sequence ID" value="MBB4247278.1"/>
    <property type="molecule type" value="Genomic_DNA"/>
</dbReference>
<dbReference type="RefSeq" id="WP_153116051.1">
    <property type="nucleotide sequence ID" value="NZ_JACIGE010000005.1"/>
</dbReference>
<organism evidence="1 2">
    <name type="scientific">Rhodocyclus tenuis</name>
    <name type="common">Rhodospirillum tenue</name>
    <dbReference type="NCBI Taxonomy" id="1066"/>
    <lineage>
        <taxon>Bacteria</taxon>
        <taxon>Pseudomonadati</taxon>
        <taxon>Pseudomonadota</taxon>
        <taxon>Betaproteobacteria</taxon>
        <taxon>Rhodocyclales</taxon>
        <taxon>Rhodocyclaceae</taxon>
        <taxon>Rhodocyclus</taxon>
    </lineage>
</organism>
<gene>
    <name evidence="1" type="ORF">GGD90_001649</name>
</gene>
<protein>
    <recommendedName>
        <fullName evidence="3">DUF2752 domain-containing protein</fullName>
    </recommendedName>
</protein>